<sequence>MDRLAILLTMLTGAMITGALVVVFFSMGYYGWGPVILSVVIGMVGAWPSAWGISRRIKRQDPGWDETRVEKAPSSIPRPGAPEL</sequence>
<gene>
    <name evidence="3" type="ORF">FAZ78_09400</name>
</gene>
<reference evidence="3 4" key="1">
    <citation type="submission" date="2019-04" db="EMBL/GenBank/DDBJ databases">
        <title>Crypto-aerobic microbial life in anoxic (sulfidic) marine sediments.</title>
        <authorList>
            <person name="Bhattacharya S."/>
            <person name="Roy C."/>
            <person name="Mondal N."/>
            <person name="Sarkar J."/>
            <person name="Mandal S."/>
            <person name="Rameez M.J."/>
            <person name="Ghosh W."/>
        </authorList>
    </citation>
    <scope>NUCLEOTIDE SEQUENCE [LARGE SCALE GENOMIC DNA]</scope>
    <source>
        <strain evidence="3 4">SBBC</strain>
    </source>
</reference>
<dbReference type="AlphaFoldDB" id="A0A4U0YYD3"/>
<evidence type="ECO:0000256" key="2">
    <source>
        <dbReference type="SAM" id="Phobius"/>
    </source>
</evidence>
<dbReference type="EMBL" id="SWAU01000072">
    <property type="protein sequence ID" value="TKA96818.1"/>
    <property type="molecule type" value="Genomic_DNA"/>
</dbReference>
<accession>A0A4U0YYD3</accession>
<organism evidence="3 4">
    <name type="scientific">Cereibacter changlensis</name>
    <dbReference type="NCBI Taxonomy" id="402884"/>
    <lineage>
        <taxon>Bacteria</taxon>
        <taxon>Pseudomonadati</taxon>
        <taxon>Pseudomonadota</taxon>
        <taxon>Alphaproteobacteria</taxon>
        <taxon>Rhodobacterales</taxon>
        <taxon>Paracoccaceae</taxon>
        <taxon>Cereibacter</taxon>
    </lineage>
</organism>
<comment type="caution">
    <text evidence="3">The sequence shown here is derived from an EMBL/GenBank/DDBJ whole genome shotgun (WGS) entry which is preliminary data.</text>
</comment>
<keyword evidence="2" id="KW-0472">Membrane</keyword>
<feature type="region of interest" description="Disordered" evidence="1">
    <location>
        <begin position="60"/>
        <end position="84"/>
    </location>
</feature>
<feature type="transmembrane region" description="Helical" evidence="2">
    <location>
        <begin position="35"/>
        <end position="53"/>
    </location>
</feature>
<proteinExistence type="predicted"/>
<keyword evidence="2" id="KW-0812">Transmembrane</keyword>
<feature type="transmembrane region" description="Helical" evidence="2">
    <location>
        <begin position="7"/>
        <end position="29"/>
    </location>
</feature>
<dbReference type="RefSeq" id="WP_136792306.1">
    <property type="nucleotide sequence ID" value="NZ_SWAU01000072.1"/>
</dbReference>
<feature type="compositionally biased region" description="Basic and acidic residues" evidence="1">
    <location>
        <begin position="60"/>
        <end position="71"/>
    </location>
</feature>
<evidence type="ECO:0000313" key="3">
    <source>
        <dbReference type="EMBL" id="TKA96818.1"/>
    </source>
</evidence>
<keyword evidence="2" id="KW-1133">Transmembrane helix</keyword>
<evidence type="ECO:0000313" key="4">
    <source>
        <dbReference type="Proteomes" id="UP000306340"/>
    </source>
</evidence>
<evidence type="ECO:0000256" key="1">
    <source>
        <dbReference type="SAM" id="MobiDB-lite"/>
    </source>
</evidence>
<protein>
    <submittedName>
        <fullName evidence="3">Uncharacterized protein</fullName>
    </submittedName>
</protein>
<dbReference type="Proteomes" id="UP000306340">
    <property type="component" value="Unassembled WGS sequence"/>
</dbReference>
<name>A0A4U0YYD3_9RHOB</name>